<sequence length="168" mass="19164">MRNLLVDCLRRRAADLGHSSLRQPARVLPGTFWSNVEKVNPDQADLRLSEETHQQGKETISVLPGGRPRLDMDGVLLKVRTFYPDLQSWAVAEPERWAVWSVPCPVRDADLRWFNVRRREIHARMAERTRVRQPLLPLLVDHVTDTGVPMARSSRSWSSLPPGRTASA</sequence>
<evidence type="ECO:0000313" key="3">
    <source>
        <dbReference type="Proteomes" id="UP000644020"/>
    </source>
</evidence>
<feature type="region of interest" description="Disordered" evidence="1">
    <location>
        <begin position="149"/>
        <end position="168"/>
    </location>
</feature>
<dbReference type="AlphaFoldDB" id="A0A918TCN4"/>
<organism evidence="2 3">
    <name type="scientific">Streptomyces termitum</name>
    <dbReference type="NCBI Taxonomy" id="67368"/>
    <lineage>
        <taxon>Bacteria</taxon>
        <taxon>Bacillati</taxon>
        <taxon>Actinomycetota</taxon>
        <taxon>Actinomycetes</taxon>
        <taxon>Kitasatosporales</taxon>
        <taxon>Streptomycetaceae</taxon>
        <taxon>Streptomyces</taxon>
    </lineage>
</organism>
<protein>
    <submittedName>
        <fullName evidence="2">Uncharacterized protein</fullName>
    </submittedName>
</protein>
<reference evidence="2" key="1">
    <citation type="journal article" date="2014" name="Int. J. Syst. Evol. Microbiol.">
        <title>Complete genome sequence of Corynebacterium casei LMG S-19264T (=DSM 44701T), isolated from a smear-ripened cheese.</title>
        <authorList>
            <consortium name="US DOE Joint Genome Institute (JGI-PGF)"/>
            <person name="Walter F."/>
            <person name="Albersmeier A."/>
            <person name="Kalinowski J."/>
            <person name="Ruckert C."/>
        </authorList>
    </citation>
    <scope>NUCLEOTIDE SEQUENCE</scope>
    <source>
        <strain evidence="2">JCM 4518</strain>
    </source>
</reference>
<proteinExistence type="predicted"/>
<evidence type="ECO:0000313" key="2">
    <source>
        <dbReference type="EMBL" id="GHB08548.1"/>
    </source>
</evidence>
<dbReference type="Proteomes" id="UP000644020">
    <property type="component" value="Unassembled WGS sequence"/>
</dbReference>
<gene>
    <name evidence="2" type="ORF">GCM10010305_59420</name>
</gene>
<comment type="caution">
    <text evidence="2">The sequence shown here is derived from an EMBL/GenBank/DDBJ whole genome shotgun (WGS) entry which is preliminary data.</text>
</comment>
<reference evidence="2" key="2">
    <citation type="submission" date="2020-09" db="EMBL/GenBank/DDBJ databases">
        <authorList>
            <person name="Sun Q."/>
            <person name="Ohkuma M."/>
        </authorList>
    </citation>
    <scope>NUCLEOTIDE SEQUENCE</scope>
    <source>
        <strain evidence="2">JCM 4518</strain>
    </source>
</reference>
<dbReference type="EMBL" id="BMUL01000024">
    <property type="protein sequence ID" value="GHB08548.1"/>
    <property type="molecule type" value="Genomic_DNA"/>
</dbReference>
<keyword evidence="3" id="KW-1185">Reference proteome</keyword>
<name>A0A918TCN4_9ACTN</name>
<accession>A0A918TCN4</accession>
<evidence type="ECO:0000256" key="1">
    <source>
        <dbReference type="SAM" id="MobiDB-lite"/>
    </source>
</evidence>